<sequence>MVESQQYKYVKNVDGEFQIVSEDIPRPGAGQALIKIAYSAINSYDEMNFTIFKSQRIGSVGEDTLSDLIGKKVSFLAEAWGQYRLADINTLIVLDDSQDLAKAANASGNPLTALGQLDLVKNHGAKAVVLTSATSQLGKQFLRLCLSEGIQVINIVRRQEAINQLKDECGAHYVLNSTSPTFLTDLQILCDELQPTYLIDYIGGNLIGQIFTTMPQSSHLLTVGNQSGETMNLNSGDILFKDKTVSGFMLNRFLQSISLDDRRELMQRISNDLRDGGKIFGSNIVKEIPLENFKEGLQQYQEVASEGKILINCQ</sequence>
<keyword evidence="5" id="KW-1185">Reference proteome</keyword>
<dbReference type="AlphaFoldDB" id="A0A078AXL2"/>
<evidence type="ECO:0000259" key="3">
    <source>
        <dbReference type="Pfam" id="PF00107"/>
    </source>
</evidence>
<proteinExistence type="predicted"/>
<evidence type="ECO:0000313" key="5">
    <source>
        <dbReference type="Proteomes" id="UP000039865"/>
    </source>
</evidence>
<keyword evidence="1" id="KW-0521">NADP</keyword>
<organism evidence="4 5">
    <name type="scientific">Stylonychia lemnae</name>
    <name type="common">Ciliate</name>
    <dbReference type="NCBI Taxonomy" id="5949"/>
    <lineage>
        <taxon>Eukaryota</taxon>
        <taxon>Sar</taxon>
        <taxon>Alveolata</taxon>
        <taxon>Ciliophora</taxon>
        <taxon>Intramacronucleata</taxon>
        <taxon>Spirotrichea</taxon>
        <taxon>Stichotrichia</taxon>
        <taxon>Sporadotrichida</taxon>
        <taxon>Oxytrichidae</taxon>
        <taxon>Stylonychinae</taxon>
        <taxon>Stylonychia</taxon>
    </lineage>
</organism>
<evidence type="ECO:0000256" key="1">
    <source>
        <dbReference type="ARBA" id="ARBA00022857"/>
    </source>
</evidence>
<reference evidence="4 5" key="1">
    <citation type="submission" date="2014-06" db="EMBL/GenBank/DDBJ databases">
        <authorList>
            <person name="Swart Estienne"/>
        </authorList>
    </citation>
    <scope>NUCLEOTIDE SEQUENCE [LARGE SCALE GENOMIC DNA]</scope>
    <source>
        <strain evidence="4 5">130c</strain>
    </source>
</reference>
<name>A0A078AXL2_STYLE</name>
<protein>
    <submittedName>
        <fullName evidence="4">Zinc-binding dehydrogenase family protein</fullName>
    </submittedName>
</protein>
<dbReference type="OrthoDB" id="7482721at2759"/>
<dbReference type="OMA" id="INSYDEM"/>
<dbReference type="SUPFAM" id="SSF50129">
    <property type="entry name" value="GroES-like"/>
    <property type="match status" value="1"/>
</dbReference>
<dbReference type="PANTHER" id="PTHR48106:SF18">
    <property type="entry name" value="QUINONE OXIDOREDUCTASE PIG3"/>
    <property type="match status" value="1"/>
</dbReference>
<dbReference type="InterPro" id="IPR011032">
    <property type="entry name" value="GroES-like_sf"/>
</dbReference>
<keyword evidence="2" id="KW-0560">Oxidoreductase</keyword>
<dbReference type="Proteomes" id="UP000039865">
    <property type="component" value="Unassembled WGS sequence"/>
</dbReference>
<dbReference type="Pfam" id="PF00107">
    <property type="entry name" value="ADH_zinc_N"/>
    <property type="match status" value="1"/>
</dbReference>
<dbReference type="GO" id="GO:0070402">
    <property type="term" value="F:NADPH binding"/>
    <property type="evidence" value="ECO:0007669"/>
    <property type="project" value="TreeGrafter"/>
</dbReference>
<dbReference type="Gene3D" id="3.40.50.720">
    <property type="entry name" value="NAD(P)-binding Rossmann-like Domain"/>
    <property type="match status" value="1"/>
</dbReference>
<gene>
    <name evidence="4" type="primary">Contig8229.g8774</name>
    <name evidence="4" type="ORF">STYLEM_15910</name>
</gene>
<accession>A0A078AXL2</accession>
<dbReference type="InterPro" id="IPR013149">
    <property type="entry name" value="ADH-like_C"/>
</dbReference>
<dbReference type="InterPro" id="IPR036291">
    <property type="entry name" value="NAD(P)-bd_dom_sf"/>
</dbReference>
<dbReference type="SUPFAM" id="SSF51735">
    <property type="entry name" value="NAD(P)-binding Rossmann-fold domains"/>
    <property type="match status" value="1"/>
</dbReference>
<dbReference type="InParanoid" id="A0A078AXL2"/>
<dbReference type="Gene3D" id="3.90.180.10">
    <property type="entry name" value="Medium-chain alcohol dehydrogenases, catalytic domain"/>
    <property type="match status" value="1"/>
</dbReference>
<evidence type="ECO:0000313" key="4">
    <source>
        <dbReference type="EMBL" id="CDW86811.1"/>
    </source>
</evidence>
<dbReference type="PANTHER" id="PTHR48106">
    <property type="entry name" value="QUINONE OXIDOREDUCTASE PIG3-RELATED"/>
    <property type="match status" value="1"/>
</dbReference>
<dbReference type="GO" id="GO:0016651">
    <property type="term" value="F:oxidoreductase activity, acting on NAD(P)H"/>
    <property type="evidence" value="ECO:0007669"/>
    <property type="project" value="TreeGrafter"/>
</dbReference>
<feature type="domain" description="Alcohol dehydrogenase-like C-terminal" evidence="3">
    <location>
        <begin position="143"/>
        <end position="259"/>
    </location>
</feature>
<evidence type="ECO:0000256" key="2">
    <source>
        <dbReference type="ARBA" id="ARBA00023002"/>
    </source>
</evidence>
<dbReference type="EMBL" id="CCKQ01014999">
    <property type="protein sequence ID" value="CDW86811.1"/>
    <property type="molecule type" value="Genomic_DNA"/>
</dbReference>